<dbReference type="Proteomes" id="UP000305681">
    <property type="component" value="Unassembled WGS sequence"/>
</dbReference>
<evidence type="ECO:0000313" key="2">
    <source>
        <dbReference type="Proteomes" id="UP000305681"/>
    </source>
</evidence>
<evidence type="ECO:0000313" key="1">
    <source>
        <dbReference type="EMBL" id="TNC78768.1"/>
    </source>
</evidence>
<gene>
    <name evidence="1" type="ORF">FHI69_05780</name>
</gene>
<dbReference type="EMBL" id="VDGE01000001">
    <property type="protein sequence ID" value="TNC78768.1"/>
    <property type="molecule type" value="Genomic_DNA"/>
</dbReference>
<proteinExistence type="predicted"/>
<dbReference type="RefSeq" id="WP_051991793.1">
    <property type="nucleotide sequence ID" value="NZ_JAAOLY010000008.1"/>
</dbReference>
<name>A0A031GKA8_9BURK</name>
<dbReference type="AlphaFoldDB" id="A0A031GKA8"/>
<comment type="caution">
    <text evidence="1">The sequence shown here is derived from an EMBL/GenBank/DDBJ whole genome shotgun (WGS) entry which is preliminary data.</text>
</comment>
<accession>A0A031GKA8</accession>
<organism evidence="1 2">
    <name type="scientific">Janthinobacterium lividum</name>
    <dbReference type="NCBI Taxonomy" id="29581"/>
    <lineage>
        <taxon>Bacteria</taxon>
        <taxon>Pseudomonadati</taxon>
        <taxon>Pseudomonadota</taxon>
        <taxon>Betaproteobacteria</taxon>
        <taxon>Burkholderiales</taxon>
        <taxon>Oxalobacteraceae</taxon>
        <taxon>Janthinobacterium</taxon>
    </lineage>
</organism>
<dbReference type="eggNOG" id="ENOG50341GA">
    <property type="taxonomic scope" value="Bacteria"/>
</dbReference>
<protein>
    <submittedName>
        <fullName evidence="1">Uncharacterized protein</fullName>
    </submittedName>
</protein>
<reference evidence="1 2" key="1">
    <citation type="submission" date="2019-06" db="EMBL/GenBank/DDBJ databases">
        <title>Genome sequence of Janthinobacterium lividum UCD_MED1.</title>
        <authorList>
            <person name="De Leon M.E."/>
            <person name="Jospin G."/>
        </authorList>
    </citation>
    <scope>NUCLEOTIDE SEQUENCE [LARGE SCALE GENOMIC DNA]</scope>
    <source>
        <strain evidence="1 2">UCD_MED1</strain>
    </source>
</reference>
<sequence>MLSYEQEQLLQQSQTAFDAYYDALGASLVNFVERLGIQPAHEVLTNAAEYLPYIDAAMRTIVIRDESWQWVKTMLGYFIGEYFVQGHAGCWYVETRAESPHFCRTMVGGFEHGLPADAAIDPEALALEFLGQSVPRELAALIAQAQARAA</sequence>
<dbReference type="OrthoDB" id="1495835at2"/>